<dbReference type="Proteomes" id="UP000436047">
    <property type="component" value="Unassembled WGS sequence"/>
</dbReference>
<evidence type="ECO:0000313" key="2">
    <source>
        <dbReference type="Proteomes" id="UP000436047"/>
    </source>
</evidence>
<dbReference type="Pfam" id="PF05489">
    <property type="entry name" value="Phage_tail_X"/>
    <property type="match status" value="1"/>
</dbReference>
<dbReference type="InterPro" id="IPR008861">
    <property type="entry name" value="GpX-like"/>
</dbReference>
<sequence length="71" mass="8243">MATKYYKYTTKEGDTFDMIALNFYDEEKMATTIIEANPDYSDVIIFDADVELIIPIVEDVDGIETTPPWRR</sequence>
<keyword evidence="2" id="KW-1185">Reference proteome</keyword>
<dbReference type="RefSeq" id="WP_154466877.1">
    <property type="nucleotide sequence ID" value="NZ_VUMI01000038.1"/>
</dbReference>
<accession>A0A6N7W783</accession>
<protein>
    <submittedName>
        <fullName evidence="1">LysM domain-containing protein</fullName>
    </submittedName>
</protein>
<comment type="caution">
    <text evidence="1">The sequence shown here is derived from an EMBL/GenBank/DDBJ whole genome shotgun (WGS) entry which is preliminary data.</text>
</comment>
<dbReference type="GeneID" id="86055260"/>
<organism evidence="1 2">
    <name type="scientific">Eisenbergiella porci</name>
    <dbReference type="NCBI Taxonomy" id="2652274"/>
    <lineage>
        <taxon>Bacteria</taxon>
        <taxon>Bacillati</taxon>
        <taxon>Bacillota</taxon>
        <taxon>Clostridia</taxon>
        <taxon>Lachnospirales</taxon>
        <taxon>Lachnospiraceae</taxon>
        <taxon>Eisenbergiella</taxon>
    </lineage>
</organism>
<proteinExistence type="predicted"/>
<dbReference type="EMBL" id="VUMI01000038">
    <property type="protein sequence ID" value="MSS90422.1"/>
    <property type="molecule type" value="Genomic_DNA"/>
</dbReference>
<reference evidence="1 2" key="1">
    <citation type="submission" date="2019-08" db="EMBL/GenBank/DDBJ databases">
        <title>In-depth cultivation of the pig gut microbiome towards novel bacterial diversity and tailored functional studies.</title>
        <authorList>
            <person name="Wylensek D."/>
            <person name="Hitch T.C.A."/>
            <person name="Clavel T."/>
        </authorList>
    </citation>
    <scope>NUCLEOTIDE SEQUENCE [LARGE SCALE GENOMIC DNA]</scope>
    <source>
        <strain evidence="1 2">WCA-389-WT-23B</strain>
    </source>
</reference>
<evidence type="ECO:0000313" key="1">
    <source>
        <dbReference type="EMBL" id="MSS90422.1"/>
    </source>
</evidence>
<gene>
    <name evidence="1" type="ORF">FYJ45_19705</name>
</gene>
<name>A0A6N7W783_9FIRM</name>
<dbReference type="AlphaFoldDB" id="A0A6N7W783"/>